<evidence type="ECO:0000313" key="7">
    <source>
        <dbReference type="Proteomes" id="UP000325787"/>
    </source>
</evidence>
<dbReference type="AlphaFoldDB" id="A0A5Q0H3A9"/>
<dbReference type="PRINTS" id="PR00081">
    <property type="entry name" value="GDHRDH"/>
</dbReference>
<dbReference type="Proteomes" id="UP000325787">
    <property type="component" value="Chromosome"/>
</dbReference>
<dbReference type="SUPFAM" id="SSF51735">
    <property type="entry name" value="NAD(P)-binding Rossmann-fold domains"/>
    <property type="match status" value="1"/>
</dbReference>
<organism evidence="6 7">
    <name type="scientific">Saccharothrix syringae</name>
    <name type="common">Nocardiopsis syringae</name>
    <dbReference type="NCBI Taxonomy" id="103733"/>
    <lineage>
        <taxon>Bacteria</taxon>
        <taxon>Bacillati</taxon>
        <taxon>Actinomycetota</taxon>
        <taxon>Actinomycetes</taxon>
        <taxon>Pseudonocardiales</taxon>
        <taxon>Pseudonocardiaceae</taxon>
        <taxon>Saccharothrix</taxon>
    </lineage>
</organism>
<dbReference type="PANTHER" id="PTHR43391">
    <property type="entry name" value="RETINOL DEHYDROGENASE-RELATED"/>
    <property type="match status" value="1"/>
</dbReference>
<dbReference type="InterPro" id="IPR020904">
    <property type="entry name" value="Sc_DH/Rdtase_CS"/>
</dbReference>
<dbReference type="GO" id="GO:0016491">
    <property type="term" value="F:oxidoreductase activity"/>
    <property type="evidence" value="ECO:0007669"/>
    <property type="project" value="UniProtKB-KW"/>
</dbReference>
<dbReference type="Pfam" id="PF13561">
    <property type="entry name" value="adh_short_C2"/>
    <property type="match status" value="1"/>
</dbReference>
<reference evidence="7" key="1">
    <citation type="journal article" date="2021" name="Curr. Microbiol.">
        <title>Complete genome of nocamycin-producing strain Saccharothrix syringae NRRL B-16468 reveals the biosynthetic potential for secondary metabolites.</title>
        <authorList>
            <person name="Mo X."/>
            <person name="Yang S."/>
        </authorList>
    </citation>
    <scope>NUCLEOTIDE SEQUENCE [LARGE SCALE GENOMIC DNA]</scope>
    <source>
        <strain evidence="7">ATCC 51364 / DSM 43886 / JCM 6844 / KCTC 9398 / NBRC 14523 / NRRL B-16468 / INA 2240</strain>
    </source>
</reference>
<sequence>MWPWPTRATGASSRPPGDSSGLDSLVSNAGTEHFGGLAELTAEDFDRVFHTNVRGRLPTSSISARRAFERQAQYPASKAAVEAVVLNLAVELGRRGITIKVVLSWCGAVVDRLALRLVPDEPWVSVQPLIPKFAPRPRGGGTAPVDDRAVFTVIVFVLISGCRWRDPPPSRA</sequence>
<feature type="region of interest" description="Disordered" evidence="4">
    <location>
        <begin position="1"/>
        <end position="25"/>
    </location>
</feature>
<keyword evidence="2" id="KW-0521">NADP</keyword>
<dbReference type="Pfam" id="PF13340">
    <property type="entry name" value="DUF4096"/>
    <property type="match status" value="1"/>
</dbReference>
<evidence type="ECO:0000256" key="2">
    <source>
        <dbReference type="ARBA" id="ARBA00022857"/>
    </source>
</evidence>
<dbReference type="PANTHER" id="PTHR43391:SF14">
    <property type="entry name" value="DEHYDROGENASE_REDUCTASE SDR FAMILY PROTEIN 7-LIKE"/>
    <property type="match status" value="1"/>
</dbReference>
<gene>
    <name evidence="6" type="ORF">EKG83_27780</name>
</gene>
<comment type="similarity">
    <text evidence="1">Belongs to the short-chain dehydrogenases/reductases (SDR) family.</text>
</comment>
<dbReference type="EMBL" id="CP034550">
    <property type="protein sequence ID" value="QFZ20691.1"/>
    <property type="molecule type" value="Genomic_DNA"/>
</dbReference>
<name>A0A5Q0H3A9_SACSY</name>
<dbReference type="InterPro" id="IPR025161">
    <property type="entry name" value="IS402-like_dom"/>
</dbReference>
<keyword evidence="3" id="KW-0560">Oxidoreductase</keyword>
<dbReference type="OrthoDB" id="4559615at2"/>
<keyword evidence="7" id="KW-1185">Reference proteome</keyword>
<accession>A0A5Q0H3A9</accession>
<dbReference type="PROSITE" id="PS00061">
    <property type="entry name" value="ADH_SHORT"/>
    <property type="match status" value="1"/>
</dbReference>
<protein>
    <submittedName>
        <fullName evidence="6">SDR family NAD(P)-dependent oxidoreductase</fullName>
    </submittedName>
</protein>
<evidence type="ECO:0000256" key="3">
    <source>
        <dbReference type="ARBA" id="ARBA00023002"/>
    </source>
</evidence>
<proteinExistence type="inferred from homology"/>
<dbReference type="InterPro" id="IPR036291">
    <property type="entry name" value="NAD(P)-bd_dom_sf"/>
</dbReference>
<dbReference type="InterPro" id="IPR002347">
    <property type="entry name" value="SDR_fam"/>
</dbReference>
<evidence type="ECO:0000256" key="1">
    <source>
        <dbReference type="ARBA" id="ARBA00006484"/>
    </source>
</evidence>
<evidence type="ECO:0000256" key="4">
    <source>
        <dbReference type="SAM" id="MobiDB-lite"/>
    </source>
</evidence>
<evidence type="ECO:0000259" key="5">
    <source>
        <dbReference type="Pfam" id="PF13340"/>
    </source>
</evidence>
<feature type="domain" description="Insertion element IS402-like" evidence="5">
    <location>
        <begin position="119"/>
        <end position="169"/>
    </location>
</feature>
<dbReference type="Gene3D" id="3.40.50.720">
    <property type="entry name" value="NAD(P)-binding Rossmann-like Domain"/>
    <property type="match status" value="1"/>
</dbReference>
<dbReference type="CDD" id="cd05233">
    <property type="entry name" value="SDR_c"/>
    <property type="match status" value="1"/>
</dbReference>
<dbReference type="KEGG" id="ssyi:EKG83_27780"/>
<evidence type="ECO:0000313" key="6">
    <source>
        <dbReference type="EMBL" id="QFZ20691.1"/>
    </source>
</evidence>